<dbReference type="EC" id="7.1.1.9" evidence="3"/>
<evidence type="ECO:0000256" key="12">
    <source>
        <dbReference type="ARBA" id="ARBA00023136"/>
    </source>
</evidence>
<dbReference type="InterPro" id="IPR002429">
    <property type="entry name" value="CcO_II-like_C"/>
</dbReference>
<keyword evidence="5" id="KW-0679">Respiratory chain</keyword>
<evidence type="ECO:0000256" key="6">
    <source>
        <dbReference type="ARBA" id="ARBA00022692"/>
    </source>
</evidence>
<keyword evidence="19" id="KW-1185">Reference proteome</keyword>
<evidence type="ECO:0000256" key="5">
    <source>
        <dbReference type="ARBA" id="ARBA00022660"/>
    </source>
</evidence>
<sequence>MMPGVAAAVVSGCTGDLSALDPAGPSAASIARLWWVMLGASVLLFLLVVGLFLLLIVKPEFGRRISPRSWILAGGLGLPIPLLLILTFYAFWQGEYLLRGAGALSPDLARVEATGTRWQWQFRYPDVSGTPLTVGVLHIPVGRTVEVAVESDDVIHSFWIPRLAGKIDAIPGHTTFLRLRADKPGRYGGQCSEYCGVGHTGMRFEVRAHADEDYAAALGLEETE</sequence>
<dbReference type="PROSITE" id="PS50857">
    <property type="entry name" value="COX2_CUA"/>
    <property type="match status" value="1"/>
</dbReference>
<accession>A0ABV2H8P4</accession>
<evidence type="ECO:0000256" key="13">
    <source>
        <dbReference type="ARBA" id="ARBA00024688"/>
    </source>
</evidence>
<dbReference type="InterPro" id="IPR045187">
    <property type="entry name" value="CcO_II"/>
</dbReference>
<keyword evidence="11" id="KW-0186">Copper</keyword>
<keyword evidence="7" id="KW-0479">Metal-binding</keyword>
<keyword evidence="12 16" id="KW-0472">Membrane</keyword>
<keyword evidence="9" id="KW-0249">Electron transport</keyword>
<dbReference type="Gene3D" id="2.60.40.420">
    <property type="entry name" value="Cupredoxins - blue copper proteins"/>
    <property type="match status" value="1"/>
</dbReference>
<evidence type="ECO:0000259" key="17">
    <source>
        <dbReference type="PROSITE" id="PS50857"/>
    </source>
</evidence>
<feature type="transmembrane region" description="Helical" evidence="16">
    <location>
        <begin position="69"/>
        <end position="92"/>
    </location>
</feature>
<evidence type="ECO:0000256" key="2">
    <source>
        <dbReference type="ARBA" id="ARBA00007866"/>
    </source>
</evidence>
<comment type="subcellular location">
    <subcellularLocation>
        <location evidence="1">Membrane</location>
        <topology evidence="1">Multi-pass membrane protein</topology>
    </subcellularLocation>
</comment>
<comment type="caution">
    <text evidence="18">The sequence shown here is derived from an EMBL/GenBank/DDBJ whole genome shotgun (WGS) entry which is preliminary data.</text>
</comment>
<dbReference type="PANTHER" id="PTHR22888:SF9">
    <property type="entry name" value="CYTOCHROME C OXIDASE SUBUNIT 2"/>
    <property type="match status" value="1"/>
</dbReference>
<feature type="transmembrane region" description="Helical" evidence="16">
    <location>
        <begin position="35"/>
        <end position="57"/>
    </location>
</feature>
<name>A0ABV2H8P4_9HYPH</name>
<dbReference type="InterPro" id="IPR014222">
    <property type="entry name" value="Cyt_c_oxidase_su2"/>
</dbReference>
<gene>
    <name evidence="18" type="ORF">ABID21_003041</name>
</gene>
<dbReference type="PRINTS" id="PR01166">
    <property type="entry name" value="CYCOXIDASEII"/>
</dbReference>
<evidence type="ECO:0000256" key="11">
    <source>
        <dbReference type="ARBA" id="ARBA00023008"/>
    </source>
</evidence>
<dbReference type="PANTHER" id="PTHR22888">
    <property type="entry name" value="CYTOCHROME C OXIDASE, SUBUNIT II"/>
    <property type="match status" value="1"/>
</dbReference>
<evidence type="ECO:0000256" key="8">
    <source>
        <dbReference type="ARBA" id="ARBA00022967"/>
    </source>
</evidence>
<dbReference type="InterPro" id="IPR036257">
    <property type="entry name" value="Cyt_c_oxidase_su2_TM_sf"/>
</dbReference>
<evidence type="ECO:0000256" key="7">
    <source>
        <dbReference type="ARBA" id="ARBA00022723"/>
    </source>
</evidence>
<dbReference type="InterPro" id="IPR001505">
    <property type="entry name" value="Copper_CuA"/>
</dbReference>
<organism evidence="18 19">
    <name type="scientific">Pseudorhizobium tarimense</name>
    <dbReference type="NCBI Taxonomy" id="1079109"/>
    <lineage>
        <taxon>Bacteria</taxon>
        <taxon>Pseudomonadati</taxon>
        <taxon>Pseudomonadota</taxon>
        <taxon>Alphaproteobacteria</taxon>
        <taxon>Hyphomicrobiales</taxon>
        <taxon>Rhizobiaceae</taxon>
        <taxon>Rhizobium/Agrobacterium group</taxon>
        <taxon>Pseudorhizobium</taxon>
    </lineage>
</organism>
<evidence type="ECO:0000313" key="19">
    <source>
        <dbReference type="Proteomes" id="UP001549031"/>
    </source>
</evidence>
<dbReference type="RefSeq" id="WP_247244749.1">
    <property type="nucleotide sequence ID" value="NZ_JALJRA010000011.1"/>
</dbReference>
<evidence type="ECO:0000256" key="9">
    <source>
        <dbReference type="ARBA" id="ARBA00022982"/>
    </source>
</evidence>
<evidence type="ECO:0000256" key="4">
    <source>
        <dbReference type="ARBA" id="ARBA00022448"/>
    </source>
</evidence>
<dbReference type="EMBL" id="JBEPLJ010000011">
    <property type="protein sequence ID" value="MET3586919.1"/>
    <property type="molecule type" value="Genomic_DNA"/>
</dbReference>
<evidence type="ECO:0000256" key="10">
    <source>
        <dbReference type="ARBA" id="ARBA00022989"/>
    </source>
</evidence>
<protein>
    <recommendedName>
        <fullName evidence="3">cytochrome-c oxidase</fullName>
        <ecNumber evidence="3">7.1.1.9</ecNumber>
    </recommendedName>
    <alternativeName>
        <fullName evidence="14">Cytochrome aa3 subunit 2</fullName>
    </alternativeName>
</protein>
<evidence type="ECO:0000313" key="18">
    <source>
        <dbReference type="EMBL" id="MET3586919.1"/>
    </source>
</evidence>
<evidence type="ECO:0000256" key="14">
    <source>
        <dbReference type="ARBA" id="ARBA00031399"/>
    </source>
</evidence>
<feature type="domain" description="Cytochrome oxidase subunit II copper A binding" evidence="17">
    <location>
        <begin position="106"/>
        <end position="220"/>
    </location>
</feature>
<keyword evidence="4" id="KW-0813">Transport</keyword>
<comment type="function">
    <text evidence="13">Subunits I and II form the functional core of the enzyme complex. Electrons originating in cytochrome c are transferred via heme a and Cu(A) to the binuclear center formed by heme a3 and Cu(B).</text>
</comment>
<dbReference type="NCBIfam" id="TIGR02866">
    <property type="entry name" value="CoxB"/>
    <property type="match status" value="1"/>
</dbReference>
<comment type="catalytic activity">
    <reaction evidence="15">
        <text>4 Fe(II)-[cytochrome c] + O2 + 8 H(+)(in) = 4 Fe(III)-[cytochrome c] + 2 H2O + 4 H(+)(out)</text>
        <dbReference type="Rhea" id="RHEA:11436"/>
        <dbReference type="Rhea" id="RHEA-COMP:10350"/>
        <dbReference type="Rhea" id="RHEA-COMP:14399"/>
        <dbReference type="ChEBI" id="CHEBI:15377"/>
        <dbReference type="ChEBI" id="CHEBI:15378"/>
        <dbReference type="ChEBI" id="CHEBI:15379"/>
        <dbReference type="ChEBI" id="CHEBI:29033"/>
        <dbReference type="ChEBI" id="CHEBI:29034"/>
        <dbReference type="EC" id="7.1.1.9"/>
    </reaction>
</comment>
<dbReference type="SUPFAM" id="SSF49503">
    <property type="entry name" value="Cupredoxins"/>
    <property type="match status" value="1"/>
</dbReference>
<dbReference type="Proteomes" id="UP001549031">
    <property type="component" value="Unassembled WGS sequence"/>
</dbReference>
<keyword evidence="8" id="KW-1278">Translocase</keyword>
<dbReference type="Gene3D" id="1.10.287.90">
    <property type="match status" value="1"/>
</dbReference>
<dbReference type="Pfam" id="PF00116">
    <property type="entry name" value="COX2"/>
    <property type="match status" value="1"/>
</dbReference>
<evidence type="ECO:0000256" key="3">
    <source>
        <dbReference type="ARBA" id="ARBA00012949"/>
    </source>
</evidence>
<reference evidence="18 19" key="1">
    <citation type="submission" date="2024-06" db="EMBL/GenBank/DDBJ databases">
        <title>Genomic Encyclopedia of Type Strains, Phase IV (KMG-IV): sequencing the most valuable type-strain genomes for metagenomic binning, comparative biology and taxonomic classification.</title>
        <authorList>
            <person name="Goeker M."/>
        </authorList>
    </citation>
    <scope>NUCLEOTIDE SEQUENCE [LARGE SCALE GENOMIC DNA]</scope>
    <source>
        <strain evidence="18 19">DSM 105042</strain>
    </source>
</reference>
<proteinExistence type="inferred from homology"/>
<dbReference type="InterPro" id="IPR008972">
    <property type="entry name" value="Cupredoxin"/>
</dbReference>
<dbReference type="PROSITE" id="PS00078">
    <property type="entry name" value="COX2"/>
    <property type="match status" value="1"/>
</dbReference>
<evidence type="ECO:0000256" key="15">
    <source>
        <dbReference type="ARBA" id="ARBA00047816"/>
    </source>
</evidence>
<keyword evidence="6 16" id="KW-0812">Transmembrane</keyword>
<keyword evidence="10 16" id="KW-1133">Transmembrane helix</keyword>
<evidence type="ECO:0000256" key="1">
    <source>
        <dbReference type="ARBA" id="ARBA00004141"/>
    </source>
</evidence>
<evidence type="ECO:0000256" key="16">
    <source>
        <dbReference type="SAM" id="Phobius"/>
    </source>
</evidence>
<comment type="similarity">
    <text evidence="2">Belongs to the cytochrome c oxidase subunit 2 family.</text>
</comment>